<name>A0A7U3ZQS0_RUNSL</name>
<dbReference type="Gene3D" id="3.40.710.10">
    <property type="entry name" value="DD-peptidase/beta-lactamase superfamily"/>
    <property type="match status" value="1"/>
</dbReference>
<proteinExistence type="predicted"/>
<dbReference type="EMBL" id="CP002859">
    <property type="protein sequence ID" value="AEI51637.1"/>
    <property type="molecule type" value="Genomic_DNA"/>
</dbReference>
<dbReference type="Pfam" id="PF00144">
    <property type="entry name" value="Beta-lactamase"/>
    <property type="match status" value="1"/>
</dbReference>
<gene>
    <name evidence="4" type="ordered locus">Runsl_5344</name>
</gene>
<dbReference type="AlphaFoldDB" id="A0A7U3ZQS0"/>
<reference evidence="5" key="1">
    <citation type="submission" date="2011-06" db="EMBL/GenBank/DDBJ databases">
        <title>The complete genome of chromosome of Runella slithyformis DSM 19594.</title>
        <authorList>
            <consortium name="US DOE Joint Genome Institute (JGI-PGF)"/>
            <person name="Lucas S."/>
            <person name="Han J."/>
            <person name="Lapidus A."/>
            <person name="Bruce D."/>
            <person name="Goodwin L."/>
            <person name="Pitluck S."/>
            <person name="Peters L."/>
            <person name="Kyrpides N."/>
            <person name="Mavromatis K."/>
            <person name="Ivanova N."/>
            <person name="Ovchinnikova G."/>
            <person name="Zhang X."/>
            <person name="Misra M."/>
            <person name="Detter J.C."/>
            <person name="Tapia R."/>
            <person name="Han C."/>
            <person name="Land M."/>
            <person name="Hauser L."/>
            <person name="Markowitz V."/>
            <person name="Cheng J.-F."/>
            <person name="Hugenholtz P."/>
            <person name="Woyke T."/>
            <person name="Wu D."/>
            <person name="Tindall B."/>
            <person name="Faehrich R."/>
            <person name="Brambilla E."/>
            <person name="Klenk H.-P."/>
            <person name="Eisen J.A."/>
        </authorList>
    </citation>
    <scope>NUCLEOTIDE SEQUENCE [LARGE SCALE GENOMIC DNA]</scope>
    <source>
        <strain evidence="5">ATCC 29530 / DSM 19594 / LMG 11500 / NCIMB 11436 / LSU 4</strain>
    </source>
</reference>
<feature type="chain" id="PRO_5031345267" evidence="1">
    <location>
        <begin position="20"/>
        <end position="515"/>
    </location>
</feature>
<organism evidence="4 5">
    <name type="scientific">Runella slithyformis (strain ATCC 29530 / DSM 19594 / LMG 11500 / NCIMB 11436 / LSU 4)</name>
    <dbReference type="NCBI Taxonomy" id="761193"/>
    <lineage>
        <taxon>Bacteria</taxon>
        <taxon>Pseudomonadati</taxon>
        <taxon>Bacteroidota</taxon>
        <taxon>Cytophagia</taxon>
        <taxon>Cytophagales</taxon>
        <taxon>Spirosomataceae</taxon>
        <taxon>Runella</taxon>
    </lineage>
</organism>
<sequence length="515" mass="57900">MKKSIVFLCLLAFSFVTNAQVITSPEIDALVEKTLKTFDVPGMAVAVVKDGRVIHAKGYGVRSLNTKEKVNENTLFGIASNSKAFTAAALGMLMDEKKLTWDTKVNDIIPEFKMYNPYVTEEFTVRDLLTHRSGLGLGAGDLMFWPDQNNFTKKDIIYNLRFLKPVSGFRTKYDYDNLLYIVAGEVVTRVSGMPWEEFIETRILKPLEMNQTAASFKRLKDKSNVIDPHAPVEGTVKVIRRDWSEVANAAGGIYSNVTDMSKWIIMQMDNGQYGDGKQLFSSRVHEEMWTPQTVIPVRGTNSYNTHYSSYGLGWFLSDVKGYKQATHTGGLAGIVTQVTLLPELKLGIIVFTNQQSGAAFTAVTNTIKDSYLGIKGIDRVKENHDRVLANEAEAKKITSEIWAAIETQQKNNASKTDPNLFVGTYRDPWFGEVVISLKNGKLWFDSKRSFQLTGELLPYKGNTLIVKWTERSMDADAYVMFELDNEGKASGFKMKAISPLTDFSFDFHDLDFKVK</sequence>
<evidence type="ECO:0000256" key="1">
    <source>
        <dbReference type="SAM" id="SignalP"/>
    </source>
</evidence>
<evidence type="ECO:0000313" key="4">
    <source>
        <dbReference type="EMBL" id="AEI51637.1"/>
    </source>
</evidence>
<dbReference type="SUPFAM" id="SSF56601">
    <property type="entry name" value="beta-lactamase/transpeptidase-like"/>
    <property type="match status" value="1"/>
</dbReference>
<dbReference type="PANTHER" id="PTHR46825:SF15">
    <property type="entry name" value="BETA-LACTAMASE-RELATED DOMAIN-CONTAINING PROTEIN"/>
    <property type="match status" value="1"/>
</dbReference>
<keyword evidence="5" id="KW-1185">Reference proteome</keyword>
<dbReference type="Gene3D" id="2.40.128.600">
    <property type="match status" value="1"/>
</dbReference>
<feature type="signal peptide" evidence="1">
    <location>
        <begin position="1"/>
        <end position="19"/>
    </location>
</feature>
<dbReference type="RefSeq" id="WP_013930905.1">
    <property type="nucleotide sequence ID" value="NC_015703.1"/>
</dbReference>
<dbReference type="InterPro" id="IPR021860">
    <property type="entry name" value="Peptidase_S12_Pab87-rel_C"/>
</dbReference>
<protein>
    <submittedName>
        <fullName evidence="4">Beta-lactamase</fullName>
    </submittedName>
</protein>
<dbReference type="InterPro" id="IPR050491">
    <property type="entry name" value="AmpC-like"/>
</dbReference>
<dbReference type="Proteomes" id="UP000000493">
    <property type="component" value="Chromosome"/>
</dbReference>
<feature type="domain" description="Peptidase S12 Pab87-related C-terminal" evidence="3">
    <location>
        <begin position="421"/>
        <end position="513"/>
    </location>
</feature>
<dbReference type="Pfam" id="PF11954">
    <property type="entry name" value="DUF3471"/>
    <property type="match status" value="1"/>
</dbReference>
<keyword evidence="1" id="KW-0732">Signal</keyword>
<reference evidence="4 5" key="2">
    <citation type="journal article" date="2012" name="Stand. Genomic Sci.">
        <title>Complete genome sequence of the aquatic bacterium Runella slithyformis type strain (LSU 4(T)).</title>
        <authorList>
            <person name="Copeland A."/>
            <person name="Zhang X."/>
            <person name="Misra M."/>
            <person name="Lapidus A."/>
            <person name="Nolan M."/>
            <person name="Lucas S."/>
            <person name="Deshpande S."/>
            <person name="Cheng J.F."/>
            <person name="Tapia R."/>
            <person name="Goodwin L.A."/>
            <person name="Pitluck S."/>
            <person name="Liolios K."/>
            <person name="Pagani I."/>
            <person name="Ivanova N."/>
            <person name="Mikhailova N."/>
            <person name="Pati A."/>
            <person name="Chen A."/>
            <person name="Palaniappan K."/>
            <person name="Land M."/>
            <person name="Hauser L."/>
            <person name="Pan C."/>
            <person name="Jeffries C.D."/>
            <person name="Detter J.C."/>
            <person name="Brambilla E.M."/>
            <person name="Rohde M."/>
            <person name="Djao O.D."/>
            <person name="Goker M."/>
            <person name="Sikorski J."/>
            <person name="Tindall B.J."/>
            <person name="Woyke T."/>
            <person name="Bristow J."/>
            <person name="Eisen J.A."/>
            <person name="Markowitz V."/>
            <person name="Hugenholtz P."/>
            <person name="Kyrpides N.C."/>
            <person name="Klenk H.P."/>
            <person name="Mavromatis K."/>
        </authorList>
    </citation>
    <scope>NUCLEOTIDE SEQUENCE [LARGE SCALE GENOMIC DNA]</scope>
    <source>
        <strain evidence="5">ATCC 29530 / DSM 19594 / LMG 11500 / NCIMB 11436 / LSU 4</strain>
    </source>
</reference>
<evidence type="ECO:0000313" key="5">
    <source>
        <dbReference type="Proteomes" id="UP000000493"/>
    </source>
</evidence>
<dbReference type="KEGG" id="rsi:Runsl_5344"/>
<evidence type="ECO:0000259" key="3">
    <source>
        <dbReference type="Pfam" id="PF11954"/>
    </source>
</evidence>
<dbReference type="PANTHER" id="PTHR46825">
    <property type="entry name" value="D-ALANYL-D-ALANINE-CARBOXYPEPTIDASE/ENDOPEPTIDASE AMPH"/>
    <property type="match status" value="1"/>
</dbReference>
<accession>A0A7U3ZQS0</accession>
<evidence type="ECO:0000259" key="2">
    <source>
        <dbReference type="Pfam" id="PF00144"/>
    </source>
</evidence>
<dbReference type="InterPro" id="IPR012338">
    <property type="entry name" value="Beta-lactam/transpept-like"/>
</dbReference>
<dbReference type="InterPro" id="IPR001466">
    <property type="entry name" value="Beta-lactam-related"/>
</dbReference>
<feature type="domain" description="Beta-lactamase-related" evidence="2">
    <location>
        <begin position="27"/>
        <end position="365"/>
    </location>
</feature>